<keyword evidence="1" id="KW-0808">Transferase</keyword>
<feature type="non-terminal residue" evidence="1">
    <location>
        <position position="369"/>
    </location>
</feature>
<proteinExistence type="predicted"/>
<dbReference type="STRING" id="67767.A0A0J7K294"/>
<sequence length="369" mass="41694">MLTQEEFLNEVRRINPLVCLEHCRHLGLQLQNLGECILLPGNLIVLSPEWFWQDVLNWQLSPDQRGRLGGRTTGVYTLEDFQARCPCPAAQALQALQAVNLCVPCEVDDDEVEYEIPCLNLVERLPGLWEPWKPCSNALPHAGLRLCPEEAPLYHLTAIFTHLQAQLRKITQTWDPLNSDLYQWWRGSKLCLGPCESIITFEEEEHSCVEIQVRGPRGSSAQCFALLSVILDAMDTTIELVAPGMLLERHWLSPSQLREYDEVIHSWAPGTIISALIDKSLEEATLKNPLNDRQETVWEIVGCGLPLVENYVPGPKQPVKYIKPAVQRRLAQMLDPPDHHGRDWCLLAVRLGLGDRVAQLDSTVDSPTL</sequence>
<reference evidence="1 2" key="1">
    <citation type="submission" date="2015-04" db="EMBL/GenBank/DDBJ databases">
        <title>Lasius niger genome sequencing.</title>
        <authorList>
            <person name="Konorov E.A."/>
            <person name="Nikitin M.A."/>
            <person name="Kirill M.V."/>
            <person name="Chang P."/>
        </authorList>
    </citation>
    <scope>NUCLEOTIDE SEQUENCE [LARGE SCALE GENOMIC DNA]</scope>
    <source>
        <tissue evidence="1">Whole</tissue>
    </source>
</reference>
<evidence type="ECO:0000313" key="1">
    <source>
        <dbReference type="EMBL" id="KMQ84437.1"/>
    </source>
</evidence>
<keyword evidence="1" id="KW-0418">Kinase</keyword>
<protein>
    <submittedName>
        <fullName evidence="1">Death-associated protein kinase 3</fullName>
    </submittedName>
</protein>
<dbReference type="PANTHER" id="PTHR12449:SF18">
    <property type="entry name" value="DEATH DOMAIN-CONTAINING PROTEIN"/>
    <property type="match status" value="1"/>
</dbReference>
<name>A0A0J7K294_LASNI</name>
<dbReference type="AlphaFoldDB" id="A0A0J7K294"/>
<organism evidence="1 2">
    <name type="scientific">Lasius niger</name>
    <name type="common">Black garden ant</name>
    <dbReference type="NCBI Taxonomy" id="67767"/>
    <lineage>
        <taxon>Eukaryota</taxon>
        <taxon>Metazoa</taxon>
        <taxon>Ecdysozoa</taxon>
        <taxon>Arthropoda</taxon>
        <taxon>Hexapoda</taxon>
        <taxon>Insecta</taxon>
        <taxon>Pterygota</taxon>
        <taxon>Neoptera</taxon>
        <taxon>Endopterygota</taxon>
        <taxon>Hymenoptera</taxon>
        <taxon>Apocrita</taxon>
        <taxon>Aculeata</taxon>
        <taxon>Formicoidea</taxon>
        <taxon>Formicidae</taxon>
        <taxon>Formicinae</taxon>
        <taxon>Lasius</taxon>
        <taxon>Lasius</taxon>
    </lineage>
</organism>
<comment type="caution">
    <text evidence="1">The sequence shown here is derived from an EMBL/GenBank/DDBJ whole genome shotgun (WGS) entry which is preliminary data.</text>
</comment>
<dbReference type="EMBL" id="LBMM01016393">
    <property type="protein sequence ID" value="KMQ84437.1"/>
    <property type="molecule type" value="Genomic_DNA"/>
</dbReference>
<dbReference type="PaxDb" id="67767-A0A0J7K294"/>
<dbReference type="GO" id="GO:0016301">
    <property type="term" value="F:kinase activity"/>
    <property type="evidence" value="ECO:0007669"/>
    <property type="project" value="UniProtKB-KW"/>
</dbReference>
<dbReference type="InterPro" id="IPR039788">
    <property type="entry name" value="NOL4/NOL4L"/>
</dbReference>
<dbReference type="Gene3D" id="1.10.533.10">
    <property type="entry name" value="Death Domain, Fas"/>
    <property type="match status" value="1"/>
</dbReference>
<gene>
    <name evidence="1" type="ORF">RF55_17745</name>
</gene>
<evidence type="ECO:0000313" key="2">
    <source>
        <dbReference type="Proteomes" id="UP000036403"/>
    </source>
</evidence>
<keyword evidence="2" id="KW-1185">Reference proteome</keyword>
<dbReference type="PANTHER" id="PTHR12449">
    <property type="entry name" value="DEATH DOMAIN-CONTAINING PROTEIN"/>
    <property type="match status" value="1"/>
</dbReference>
<accession>A0A0J7K294</accession>
<dbReference type="SUPFAM" id="SSF47986">
    <property type="entry name" value="DEATH domain"/>
    <property type="match status" value="1"/>
</dbReference>
<dbReference type="OrthoDB" id="74764at2759"/>
<dbReference type="Proteomes" id="UP000036403">
    <property type="component" value="Unassembled WGS sequence"/>
</dbReference>
<dbReference type="InterPro" id="IPR011029">
    <property type="entry name" value="DEATH-like_dom_sf"/>
</dbReference>